<evidence type="ECO:0000313" key="2">
    <source>
        <dbReference type="Proteomes" id="UP001497535"/>
    </source>
</evidence>
<evidence type="ECO:0000313" key="1">
    <source>
        <dbReference type="EMBL" id="CAK5080374.1"/>
    </source>
</evidence>
<sequence length="300" mass="34874">MDFQLDVYLQQFWKDPRLAHNEKSRILIRDRAILNRIWHPDVYFANARIAQFHEVTQPNFLLWIDPDGSILYDTRVSMVVICAMNLKNFPLDSQWCHLRILSCLLYLISKNQIISNLDAYDIHHLKIEWVDQEPITKNVNITMSDMDIVKLVPGTCDGNYSTGVWSCVTAEFFVSRELTHHILQTYVPTTLIVIKIKIFWAVPARVSLAITTLLTLSTQANSVKNSLPEVSYMKSLDLFLAVSVLFVFGVLIEFTIVNYTQRNGDFFSFLRGYKERLCRMWFLKNNRITVSGLQKEKEAL</sequence>
<reference evidence="1" key="1">
    <citation type="submission" date="2023-11" db="EMBL/GenBank/DDBJ databases">
        <authorList>
            <person name="Poullet M."/>
        </authorList>
    </citation>
    <scope>NUCLEOTIDE SEQUENCE</scope>
    <source>
        <strain evidence="1">E1834</strain>
    </source>
</reference>
<comment type="caution">
    <text evidence="1">The sequence shown here is derived from an EMBL/GenBank/DDBJ whole genome shotgun (WGS) entry which is preliminary data.</text>
</comment>
<accession>A0ACB0ZMR7</accession>
<gene>
    <name evidence="1" type="ORF">MENTE1834_LOCUS27541</name>
</gene>
<name>A0ACB0ZMR7_MELEN</name>
<protein>
    <submittedName>
        <fullName evidence="1">Uncharacterized protein</fullName>
    </submittedName>
</protein>
<keyword evidence="2" id="KW-1185">Reference proteome</keyword>
<dbReference type="Proteomes" id="UP001497535">
    <property type="component" value="Unassembled WGS sequence"/>
</dbReference>
<proteinExistence type="predicted"/>
<organism evidence="1 2">
    <name type="scientific">Meloidogyne enterolobii</name>
    <name type="common">Root-knot nematode worm</name>
    <name type="synonym">Meloidogyne mayaguensis</name>
    <dbReference type="NCBI Taxonomy" id="390850"/>
    <lineage>
        <taxon>Eukaryota</taxon>
        <taxon>Metazoa</taxon>
        <taxon>Ecdysozoa</taxon>
        <taxon>Nematoda</taxon>
        <taxon>Chromadorea</taxon>
        <taxon>Rhabditida</taxon>
        <taxon>Tylenchina</taxon>
        <taxon>Tylenchomorpha</taxon>
        <taxon>Tylenchoidea</taxon>
        <taxon>Meloidogynidae</taxon>
        <taxon>Meloidogyninae</taxon>
        <taxon>Meloidogyne</taxon>
    </lineage>
</organism>
<dbReference type="EMBL" id="CAVMJV010000041">
    <property type="protein sequence ID" value="CAK5080374.1"/>
    <property type="molecule type" value="Genomic_DNA"/>
</dbReference>